<feature type="compositionally biased region" description="Polar residues" evidence="1">
    <location>
        <begin position="271"/>
        <end position="280"/>
    </location>
</feature>
<gene>
    <name evidence="2" type="ORF">EI97DRAFT_498022</name>
</gene>
<feature type="compositionally biased region" description="Polar residues" evidence="1">
    <location>
        <begin position="289"/>
        <end position="306"/>
    </location>
</feature>
<reference evidence="2" key="1">
    <citation type="journal article" date="2020" name="Stud. Mycol.">
        <title>101 Dothideomycetes genomes: a test case for predicting lifestyles and emergence of pathogens.</title>
        <authorList>
            <person name="Haridas S."/>
            <person name="Albert R."/>
            <person name="Binder M."/>
            <person name="Bloem J."/>
            <person name="Labutti K."/>
            <person name="Salamov A."/>
            <person name="Andreopoulos B."/>
            <person name="Baker S."/>
            <person name="Barry K."/>
            <person name="Bills G."/>
            <person name="Bluhm B."/>
            <person name="Cannon C."/>
            <person name="Castanera R."/>
            <person name="Culley D."/>
            <person name="Daum C."/>
            <person name="Ezra D."/>
            <person name="Gonzalez J."/>
            <person name="Henrissat B."/>
            <person name="Kuo A."/>
            <person name="Liang C."/>
            <person name="Lipzen A."/>
            <person name="Lutzoni F."/>
            <person name="Magnuson J."/>
            <person name="Mondo S."/>
            <person name="Nolan M."/>
            <person name="Ohm R."/>
            <person name="Pangilinan J."/>
            <person name="Park H.-J."/>
            <person name="Ramirez L."/>
            <person name="Alfaro M."/>
            <person name="Sun H."/>
            <person name="Tritt A."/>
            <person name="Yoshinaga Y."/>
            <person name="Zwiers L.-H."/>
            <person name="Turgeon B."/>
            <person name="Goodwin S."/>
            <person name="Spatafora J."/>
            <person name="Crous P."/>
            <person name="Grigoriev I."/>
        </authorList>
    </citation>
    <scope>NUCLEOTIDE SEQUENCE</scope>
    <source>
        <strain evidence="2">CBS 379.55</strain>
    </source>
</reference>
<accession>A0A6A6K218</accession>
<name>A0A6A6K218_WESOR</name>
<feature type="compositionally biased region" description="Polar residues" evidence="1">
    <location>
        <begin position="314"/>
        <end position="328"/>
    </location>
</feature>
<evidence type="ECO:0000256" key="1">
    <source>
        <dbReference type="SAM" id="MobiDB-lite"/>
    </source>
</evidence>
<dbReference type="PANTHER" id="PTHR35186:SF4">
    <property type="entry name" value="PRION-INHIBITION AND PROPAGATION HELO DOMAIN-CONTAINING PROTEIN"/>
    <property type="match status" value="1"/>
</dbReference>
<feature type="region of interest" description="Disordered" evidence="1">
    <location>
        <begin position="271"/>
        <end position="328"/>
    </location>
</feature>
<organism evidence="2 3">
    <name type="scientific">Westerdykella ornata</name>
    <dbReference type="NCBI Taxonomy" id="318751"/>
    <lineage>
        <taxon>Eukaryota</taxon>
        <taxon>Fungi</taxon>
        <taxon>Dikarya</taxon>
        <taxon>Ascomycota</taxon>
        <taxon>Pezizomycotina</taxon>
        <taxon>Dothideomycetes</taxon>
        <taxon>Pleosporomycetidae</taxon>
        <taxon>Pleosporales</taxon>
        <taxon>Sporormiaceae</taxon>
        <taxon>Westerdykella</taxon>
    </lineage>
</organism>
<evidence type="ECO:0000313" key="3">
    <source>
        <dbReference type="Proteomes" id="UP000800097"/>
    </source>
</evidence>
<dbReference type="RefSeq" id="XP_033658966.1">
    <property type="nucleotide sequence ID" value="XM_033802534.1"/>
</dbReference>
<dbReference type="Proteomes" id="UP000800097">
    <property type="component" value="Unassembled WGS sequence"/>
</dbReference>
<protein>
    <submittedName>
        <fullName evidence="2">Uncharacterized protein</fullName>
    </submittedName>
</protein>
<dbReference type="OrthoDB" id="5331891at2759"/>
<evidence type="ECO:0000313" key="2">
    <source>
        <dbReference type="EMBL" id="KAF2281429.1"/>
    </source>
</evidence>
<keyword evidence="3" id="KW-1185">Reference proteome</keyword>
<dbReference type="EMBL" id="ML986484">
    <property type="protein sequence ID" value="KAF2281429.1"/>
    <property type="molecule type" value="Genomic_DNA"/>
</dbReference>
<dbReference type="AlphaFoldDB" id="A0A6A6K218"/>
<sequence length="597" mass="66147">MSGIEAVGLAVGVVPILVTAAAAYRKLNDCLRTLRHRHRIASRLWLQFRCIQARLRDSFRHFLAPVLQENDPWQLMQEATLTAEQQVNIAAHIHQSLGIDSAAIFTEVFEEITKILDEVKRSLVIVETLATEGTAEAQRSKKSSKEALDITLHESVYKKRLDELRTWVGELCHLLSANGNSRKQDHDTKSKQALPLPSSVTAINEASRQLGIDLEKAWTCLDTTHSSHNAALWFNAQLDLNDVVHMDVAISCRLRTPPKSSLSSQELQTISPALTESGAQPQKRVKLSTAMSSNTARTGSLTTHNGDQVGRSRLANSQNSSTTTVRPISQSLALGPKHSLDGLPSMCCHLCAVNFSRLLNNFKCCRGYIGTARGYLGTAAGYQHAIFDHSGPTCASDEISLNVARDSHSVTYYLSQMTVVQQLKTGYEVTMGLLKYSLTPWLPEEWSLNDVSCLGSSFDHSTLHVTKRLPNNKRHGLLTAETIITPSQELQTLLGVRNKPLANLGHALLELAHRKPLKDLRQPGDPHNAVAPRRLVNGVDTIFGVRYRHMVRKCLEADFVVDCTDLSDARLRPAVYNNVALELDRLVKDFERIMSLA</sequence>
<proteinExistence type="predicted"/>
<dbReference type="GeneID" id="54555709"/>
<dbReference type="PANTHER" id="PTHR35186">
    <property type="entry name" value="ANK_REP_REGION DOMAIN-CONTAINING PROTEIN"/>
    <property type="match status" value="1"/>
</dbReference>